<evidence type="ECO:0008006" key="4">
    <source>
        <dbReference type="Google" id="ProtNLM"/>
    </source>
</evidence>
<protein>
    <recommendedName>
        <fullName evidence="4">HEAT repeat protein</fullName>
    </recommendedName>
</protein>
<proteinExistence type="predicted"/>
<keyword evidence="3" id="KW-1185">Reference proteome</keyword>
<sequence length="975" mass="104450">MGSQASDVDEEMWIRAAARRLQRSAGPSGPAERGDVEAVLPGRPPWMEELAWLEALSRAGRTADPALAAERPDERIELFAARLRVLASDGPAFEERLARGLRSPFAAMRAAALERAALWTLEPSALDGAAARFLARELSLGGLEPDLTDHLFELALRSAGGRRLGVLLALPIAGETLIRLDRGGWDPALGFMEDLLGVPLTKAELASLRDLGADPGALACLELVARVRDGLEVPAPSVEVIVSSMGDGSRDLDATVEAFLDALVIDARHLGDETVRALGEALVRSVREATESEGAGGTERRDRLIRAAARILPLARQLELGLGYREDEALELWFALDRAERWRGGPEVVEALALWLEHPASAVRDAVVRAVGPRYAYGDRGDFEPLLVLALEDPDPTLRSLSFAWLVKSDRRLAPQDALGPVLRAAWDAEGHGGEGPALTERQARWLAQFPRDRNPRHYRDALLGLLSLSGASTEVIGAGSLELLGALVGDQEVFARVSLLAERSLVGLEAARDLGARLPFDSAAARAIRILQRVDPGAAEEIIDGALRRSMHLMHGPETPEDARPQLPKSAAGLLGLTPGGRQRLVSYLGDSVPRRVRFEAALQLLKRGHGAGGTGASRAYEASAERLMADYDGVDGALRLRALDALGEEVLGALPSVETFLAALSGAGIDQSERTAAIDVLGRRGHLRALEAVLDAAVEVVGSDAATIDAAAFAARALRHSVGRSAAGTAFQLGARTLRKIEDRARRATQLETVRGALLEALAELLVAGLDPTLVPDDERRALLARFLREPIRSEETAASAGFGRQRRIEASFLWASELAALRTLGRRSELLEEAIGPEPRWGRLDGRLLLALAHVAAEAGSAALAQDLSGAAAIALEGEGVAQDHERRLAEARWLHAWLALEGSREAEAARSLRALLGSYRTGDLGRGVLRAMLPSIRRPVASAHARYRRAMAGPSGNPLETARSSAWRRLE</sequence>
<evidence type="ECO:0000313" key="2">
    <source>
        <dbReference type="EMBL" id="QDV08733.1"/>
    </source>
</evidence>
<organism evidence="2 3">
    <name type="scientific">Saltatorellus ferox</name>
    <dbReference type="NCBI Taxonomy" id="2528018"/>
    <lineage>
        <taxon>Bacteria</taxon>
        <taxon>Pseudomonadati</taxon>
        <taxon>Planctomycetota</taxon>
        <taxon>Planctomycetia</taxon>
        <taxon>Planctomycetia incertae sedis</taxon>
        <taxon>Saltatorellus</taxon>
    </lineage>
</organism>
<accession>A0A518EXD3</accession>
<evidence type="ECO:0000313" key="3">
    <source>
        <dbReference type="Proteomes" id="UP000320390"/>
    </source>
</evidence>
<gene>
    <name evidence="2" type="ORF">Poly30_42860</name>
</gene>
<name>A0A518EXD3_9BACT</name>
<reference evidence="2 3" key="1">
    <citation type="submission" date="2019-02" db="EMBL/GenBank/DDBJ databases">
        <title>Deep-cultivation of Planctomycetes and their phenomic and genomic characterization uncovers novel biology.</title>
        <authorList>
            <person name="Wiegand S."/>
            <person name="Jogler M."/>
            <person name="Boedeker C."/>
            <person name="Pinto D."/>
            <person name="Vollmers J."/>
            <person name="Rivas-Marin E."/>
            <person name="Kohn T."/>
            <person name="Peeters S.H."/>
            <person name="Heuer A."/>
            <person name="Rast P."/>
            <person name="Oberbeckmann S."/>
            <person name="Bunk B."/>
            <person name="Jeske O."/>
            <person name="Meyerdierks A."/>
            <person name="Storesund J.E."/>
            <person name="Kallscheuer N."/>
            <person name="Luecker S."/>
            <person name="Lage O.M."/>
            <person name="Pohl T."/>
            <person name="Merkel B.J."/>
            <person name="Hornburger P."/>
            <person name="Mueller R.-W."/>
            <person name="Bruemmer F."/>
            <person name="Labrenz M."/>
            <person name="Spormann A.M."/>
            <person name="Op den Camp H."/>
            <person name="Overmann J."/>
            <person name="Amann R."/>
            <person name="Jetten M.S.M."/>
            <person name="Mascher T."/>
            <person name="Medema M.H."/>
            <person name="Devos D.P."/>
            <person name="Kaster A.-K."/>
            <person name="Ovreas L."/>
            <person name="Rohde M."/>
            <person name="Galperin M.Y."/>
            <person name="Jogler C."/>
        </authorList>
    </citation>
    <scope>NUCLEOTIDE SEQUENCE [LARGE SCALE GENOMIC DNA]</scope>
    <source>
        <strain evidence="2 3">Poly30</strain>
    </source>
</reference>
<evidence type="ECO:0000256" key="1">
    <source>
        <dbReference type="SAM" id="MobiDB-lite"/>
    </source>
</evidence>
<dbReference type="AlphaFoldDB" id="A0A518EXD3"/>
<feature type="region of interest" description="Disordered" evidence="1">
    <location>
        <begin position="955"/>
        <end position="975"/>
    </location>
</feature>
<dbReference type="Proteomes" id="UP000320390">
    <property type="component" value="Chromosome"/>
</dbReference>
<dbReference type="EMBL" id="CP036434">
    <property type="protein sequence ID" value="QDV08733.1"/>
    <property type="molecule type" value="Genomic_DNA"/>
</dbReference>